<accession>T1L6J5</accession>
<dbReference type="AlphaFoldDB" id="T1L6J5"/>
<dbReference type="HOGENOM" id="CLU_3428697_0_0_1"/>
<sequence>MVAGYHRSLRNLIIDSMNNK</sequence>
<proteinExistence type="predicted"/>
<name>T1L6J5_TETUR</name>
<organism evidence="1 2">
    <name type="scientific">Tetranychus urticae</name>
    <name type="common">Two-spotted spider mite</name>
    <dbReference type="NCBI Taxonomy" id="32264"/>
    <lineage>
        <taxon>Eukaryota</taxon>
        <taxon>Metazoa</taxon>
        <taxon>Ecdysozoa</taxon>
        <taxon>Arthropoda</taxon>
        <taxon>Chelicerata</taxon>
        <taxon>Arachnida</taxon>
        <taxon>Acari</taxon>
        <taxon>Acariformes</taxon>
        <taxon>Trombidiformes</taxon>
        <taxon>Prostigmata</taxon>
        <taxon>Eleutherengona</taxon>
        <taxon>Raphignathae</taxon>
        <taxon>Tetranychoidea</taxon>
        <taxon>Tetranychidae</taxon>
        <taxon>Tetranychus</taxon>
    </lineage>
</organism>
<evidence type="ECO:0000313" key="1">
    <source>
        <dbReference type="EnsemblMetazoa" id="tetur87g00010.1"/>
    </source>
</evidence>
<dbReference type="EnsemblMetazoa" id="tetur87g00010.1">
    <property type="protein sequence ID" value="tetur87g00010.1"/>
    <property type="gene ID" value="tetur87g00010"/>
</dbReference>
<keyword evidence="2" id="KW-1185">Reference proteome</keyword>
<reference evidence="2" key="1">
    <citation type="submission" date="2011-08" db="EMBL/GenBank/DDBJ databases">
        <authorList>
            <person name="Rombauts S."/>
        </authorList>
    </citation>
    <scope>NUCLEOTIDE SEQUENCE</scope>
    <source>
        <strain evidence="2">London</strain>
    </source>
</reference>
<evidence type="ECO:0000313" key="2">
    <source>
        <dbReference type="Proteomes" id="UP000015104"/>
    </source>
</evidence>
<dbReference type="EMBL" id="CAEY01001926">
    <property type="status" value="NOT_ANNOTATED_CDS"/>
    <property type="molecule type" value="Genomic_DNA"/>
</dbReference>
<protein>
    <submittedName>
        <fullName evidence="1">Uncharacterized protein</fullName>
    </submittedName>
</protein>
<reference evidence="1" key="2">
    <citation type="submission" date="2015-06" db="UniProtKB">
        <authorList>
            <consortium name="EnsemblMetazoa"/>
        </authorList>
    </citation>
    <scope>IDENTIFICATION</scope>
</reference>
<dbReference type="Proteomes" id="UP000015104">
    <property type="component" value="Unassembled WGS sequence"/>
</dbReference>